<evidence type="ECO:0000256" key="2">
    <source>
        <dbReference type="ARBA" id="ARBA00022771"/>
    </source>
</evidence>
<feature type="zinc finger region" description="C3H1-type" evidence="5">
    <location>
        <begin position="876"/>
        <end position="903"/>
    </location>
</feature>
<comment type="subcellular location">
    <subcellularLocation>
        <location evidence="4">Nucleus</location>
    </subcellularLocation>
</comment>
<dbReference type="InterPro" id="IPR000571">
    <property type="entry name" value="Znf_CCCH"/>
</dbReference>
<keyword evidence="4" id="KW-0539">Nucleus</keyword>
<evidence type="ECO:0000256" key="5">
    <source>
        <dbReference type="PROSITE-ProRule" id="PRU00723"/>
    </source>
</evidence>
<feature type="region of interest" description="Disordered" evidence="6">
    <location>
        <begin position="228"/>
        <end position="251"/>
    </location>
</feature>
<dbReference type="Pfam" id="PF08711">
    <property type="entry name" value="Med26"/>
    <property type="match status" value="1"/>
</dbReference>
<dbReference type="Proteomes" id="UP001556367">
    <property type="component" value="Unassembled WGS sequence"/>
</dbReference>
<evidence type="ECO:0000313" key="10">
    <source>
        <dbReference type="Proteomes" id="UP001556367"/>
    </source>
</evidence>
<evidence type="ECO:0000256" key="1">
    <source>
        <dbReference type="ARBA" id="ARBA00022723"/>
    </source>
</evidence>
<organism evidence="9 10">
    <name type="scientific">Hohenbuehelia grisea</name>
    <dbReference type="NCBI Taxonomy" id="104357"/>
    <lineage>
        <taxon>Eukaryota</taxon>
        <taxon>Fungi</taxon>
        <taxon>Dikarya</taxon>
        <taxon>Basidiomycota</taxon>
        <taxon>Agaricomycotina</taxon>
        <taxon>Agaricomycetes</taxon>
        <taxon>Agaricomycetidae</taxon>
        <taxon>Agaricales</taxon>
        <taxon>Pleurotineae</taxon>
        <taxon>Pleurotaceae</taxon>
        <taxon>Hohenbuehelia</taxon>
    </lineage>
</organism>
<dbReference type="Gene3D" id="4.10.1000.10">
    <property type="entry name" value="Zinc finger, CCCH-type"/>
    <property type="match status" value="1"/>
</dbReference>
<evidence type="ECO:0000313" key="9">
    <source>
        <dbReference type="EMBL" id="KAL0949068.1"/>
    </source>
</evidence>
<feature type="compositionally biased region" description="Low complexity" evidence="6">
    <location>
        <begin position="195"/>
        <end position="207"/>
    </location>
</feature>
<feature type="compositionally biased region" description="Low complexity" evidence="6">
    <location>
        <begin position="517"/>
        <end position="536"/>
    </location>
</feature>
<dbReference type="Pfam" id="PF00642">
    <property type="entry name" value="zf-CCCH"/>
    <property type="match status" value="1"/>
</dbReference>
<gene>
    <name evidence="9" type="ORF">HGRIS_009166</name>
</gene>
<evidence type="ECO:0000256" key="6">
    <source>
        <dbReference type="SAM" id="MobiDB-lite"/>
    </source>
</evidence>
<feature type="domain" description="C3H1-type" evidence="7">
    <location>
        <begin position="876"/>
        <end position="903"/>
    </location>
</feature>
<dbReference type="EMBL" id="JASNQZ010000012">
    <property type="protein sequence ID" value="KAL0949068.1"/>
    <property type="molecule type" value="Genomic_DNA"/>
</dbReference>
<dbReference type="InterPro" id="IPR036855">
    <property type="entry name" value="Znf_CCCH_sf"/>
</dbReference>
<feature type="region of interest" description="Disordered" evidence="6">
    <location>
        <begin position="568"/>
        <end position="602"/>
    </location>
</feature>
<proteinExistence type="predicted"/>
<sequence length="909" mass="97565">MDQNIYDQFLAAHSPSHQHQDLLPKPSPSQNHPQLAQSSPSHHEPRTASNLAHTTPAALGAQPTMTSDMDLSGFASMNNMGGPLSQAQNHLTQQEQFFAPFQGGSYYATPAPYNTMAYGSGWSDVPPNAVSSYSSLSNATSTSTPGTSASSTPSLSSQRQQPSQSLHSHQMVIDPSLTTVNAPSPTSRHPQYSHSPSPALQNSQQQALLQRQLPYAAYPHQLGLPTSFSYGQQFSPPLPQHQGTLSPQALHSPSSLMVAHPSQSFYTHVQSPPAASSPSLSAPPPNLATSSSGITPTSPELSPQERLAQLQATIKPLLVSTAFTGAQAVNALLENIEDYGIEQVDAATRMEVLTKIRDGAGNHYFRAWAENQLAMDVMREWLKAGFGAKTDDPLVETVMPLLHIIDRLPLTVETLKTSKLGKLVVRLVKDPPSPAIKDMASNIERRWRQMVAPPENGTKGPDGSKTEVKKRKPEAPPQKGLPPTKKPAVGTAQSSKPVTVKKEAKPVVTAVKDAKSDSSFFSAPKPKPKLPSFKKAPPAPVVKKEPGLNVAQPSSIDPFQEALKFMAKSRKDSPAVATPPPASETPPQASGPNKAIKKRKSVTWAPDSQLESVLLIEKAVYDDDPVDGSHGLHTLRELDRGEGAALHAHLFEEAIDWYESPPIEFPIDIEVRPRGEESKEREAQELREQTALSAAYMSAAHIPASPAEPTIIIPEEDVDKEVATMTSGPDVDAVFWSTPAVSGPSGSPAPPSSVADLVSQLSDVSGLSQPNVPDLSGFDPQVAMQAMQSMSQDKLQHLLQQLAGFQQPQPGAPPAQQQSYAGAPDQQWSSSSGSYGGYYNDAEMREPWQGDRGGGRGRGRGRGRGGFGRGDDGYRFNKRRPCSFFAAGRCKFGDQCDFAHDIPGPGASY</sequence>
<evidence type="ECO:0000259" key="8">
    <source>
        <dbReference type="PROSITE" id="PS51319"/>
    </source>
</evidence>
<dbReference type="PANTHER" id="PTHR46557:SF1">
    <property type="entry name" value="SERINE_THREONINE-PROTEIN PHOSPHATASE 1 REGULATORY SUBUNIT 10"/>
    <property type="match status" value="1"/>
</dbReference>
<dbReference type="InterPro" id="IPR017923">
    <property type="entry name" value="TFIIS_N"/>
</dbReference>
<feature type="region of interest" description="Disordered" evidence="6">
    <location>
        <begin position="806"/>
        <end position="873"/>
    </location>
</feature>
<dbReference type="SUPFAM" id="SSF47676">
    <property type="entry name" value="Conserved domain common to transcription factors TFIIS, elongin A, CRSP70"/>
    <property type="match status" value="1"/>
</dbReference>
<accession>A0ABR3J0D3</accession>
<feature type="region of interest" description="Disordered" evidence="6">
    <location>
        <begin position="450"/>
        <end position="554"/>
    </location>
</feature>
<keyword evidence="2 5" id="KW-0863">Zinc-finger</keyword>
<dbReference type="PANTHER" id="PTHR46557">
    <property type="entry name" value="SERINE/THREONINE-PROTEIN PHOSPHATASE 1 REGULATORY SUBUNIT 10-RELATED"/>
    <property type="match status" value="1"/>
</dbReference>
<feature type="compositionally biased region" description="Polar residues" evidence="6">
    <location>
        <begin position="176"/>
        <end position="194"/>
    </location>
</feature>
<keyword evidence="3 5" id="KW-0862">Zinc</keyword>
<feature type="region of interest" description="Disordered" evidence="6">
    <location>
        <begin position="13"/>
        <end position="49"/>
    </location>
</feature>
<dbReference type="PROSITE" id="PS51319">
    <property type="entry name" value="TFIIS_N"/>
    <property type="match status" value="1"/>
</dbReference>
<feature type="compositionally biased region" description="Low complexity" evidence="6">
    <location>
        <begin position="271"/>
        <end position="280"/>
    </location>
</feature>
<feature type="compositionally biased region" description="Polar residues" evidence="6">
    <location>
        <begin position="28"/>
        <end position="40"/>
    </location>
</feature>
<reference evidence="10" key="1">
    <citation type="submission" date="2024-06" db="EMBL/GenBank/DDBJ databases">
        <title>Multi-omics analyses provide insights into the biosynthesis of the anticancer antibiotic pleurotin in Hohenbuehelia grisea.</title>
        <authorList>
            <person name="Weaver J.A."/>
            <person name="Alberti F."/>
        </authorList>
    </citation>
    <scope>NUCLEOTIDE SEQUENCE [LARGE SCALE GENOMIC DNA]</scope>
    <source>
        <strain evidence="10">T-177</strain>
    </source>
</reference>
<feature type="compositionally biased region" description="Low complexity" evidence="6">
    <location>
        <begin position="131"/>
        <end position="170"/>
    </location>
</feature>
<dbReference type="SMART" id="SM00356">
    <property type="entry name" value="ZnF_C3H1"/>
    <property type="match status" value="1"/>
</dbReference>
<dbReference type="SUPFAM" id="SSF90229">
    <property type="entry name" value="CCCH zinc finger"/>
    <property type="match status" value="1"/>
</dbReference>
<dbReference type="Gene3D" id="1.20.930.10">
    <property type="entry name" value="Conserved domain common to transcription factors TFIIS, elongin A, CRSP70"/>
    <property type="match status" value="1"/>
</dbReference>
<evidence type="ECO:0000259" key="7">
    <source>
        <dbReference type="PROSITE" id="PS50103"/>
    </source>
</evidence>
<dbReference type="InterPro" id="IPR035441">
    <property type="entry name" value="TFIIS/LEDGF_dom_sf"/>
</dbReference>
<keyword evidence="10" id="KW-1185">Reference proteome</keyword>
<protein>
    <recommendedName>
        <fullName evidence="11">Serine/threonine-protein phosphatase 1 regulatory subunit 10</fullName>
    </recommendedName>
</protein>
<name>A0ABR3J0D3_9AGAR</name>
<feature type="compositionally biased region" description="Low complexity" evidence="6">
    <location>
        <begin position="806"/>
        <end position="839"/>
    </location>
</feature>
<evidence type="ECO:0008006" key="11">
    <source>
        <dbReference type="Google" id="ProtNLM"/>
    </source>
</evidence>
<feature type="region of interest" description="Disordered" evidence="6">
    <location>
        <begin position="267"/>
        <end position="303"/>
    </location>
</feature>
<comment type="caution">
    <text evidence="9">The sequence shown here is derived from an EMBL/GenBank/DDBJ whole genome shotgun (WGS) entry which is preliminary data.</text>
</comment>
<keyword evidence="1 5" id="KW-0479">Metal-binding</keyword>
<dbReference type="PROSITE" id="PS50103">
    <property type="entry name" value="ZF_C3H1"/>
    <property type="match status" value="1"/>
</dbReference>
<evidence type="ECO:0000256" key="3">
    <source>
        <dbReference type="ARBA" id="ARBA00022833"/>
    </source>
</evidence>
<evidence type="ECO:0000256" key="4">
    <source>
        <dbReference type="PROSITE-ProRule" id="PRU00649"/>
    </source>
</evidence>
<feature type="region of interest" description="Disordered" evidence="6">
    <location>
        <begin position="131"/>
        <end position="207"/>
    </location>
</feature>
<feature type="domain" description="TFIIS N-terminal" evidence="8">
    <location>
        <begin position="376"/>
        <end position="454"/>
    </location>
</feature>